<dbReference type="Proteomes" id="UP000002247">
    <property type="component" value="Chromosome"/>
</dbReference>
<name>D6ZCR3_SEGRD</name>
<evidence type="ECO:0000313" key="1">
    <source>
        <dbReference type="EMBL" id="ADG97105.1"/>
    </source>
</evidence>
<keyword evidence="2" id="KW-1185">Reference proteome</keyword>
<dbReference type="STRING" id="640132.Srot_0623"/>
<dbReference type="EMBL" id="CP001958">
    <property type="protein sequence ID" value="ADG97105.1"/>
    <property type="molecule type" value="Genomic_DNA"/>
</dbReference>
<dbReference type="AlphaFoldDB" id="D6ZCR3"/>
<protein>
    <submittedName>
        <fullName evidence="1">Uncharacterized protein</fullName>
    </submittedName>
</protein>
<proteinExistence type="predicted"/>
<dbReference type="HOGENOM" id="CLU_2156610_0_0_11"/>
<accession>D6ZCR3</accession>
<sequence>MVTHCPCVAEERENMGFDINPDGIRGNADSLRGICEQFGSIGESGKNTELGWDVFGLLGRPFAWGLGYATKAAGSGIEAYGQIIGHTAEQLDHAADHIAARDQEASDYLAQ</sequence>
<evidence type="ECO:0000313" key="2">
    <source>
        <dbReference type="Proteomes" id="UP000002247"/>
    </source>
</evidence>
<gene>
    <name evidence="1" type="ordered locus">Srot_0623</name>
</gene>
<organism evidence="1 2">
    <name type="scientific">Segniliparus rotundus (strain ATCC BAA-972 / CDC 1076 / CIP 108378 / DSM 44985 / JCM 13578)</name>
    <dbReference type="NCBI Taxonomy" id="640132"/>
    <lineage>
        <taxon>Bacteria</taxon>
        <taxon>Bacillati</taxon>
        <taxon>Actinomycetota</taxon>
        <taxon>Actinomycetes</taxon>
        <taxon>Mycobacteriales</taxon>
        <taxon>Segniliparaceae</taxon>
        <taxon>Segniliparus</taxon>
    </lineage>
</organism>
<dbReference type="KEGG" id="srt:Srot_0623"/>
<reference evidence="1 2" key="1">
    <citation type="journal article" date="2010" name="Stand. Genomic Sci.">
        <title>Complete genome sequence of Segniliparus rotundus type strain (CDC 1076).</title>
        <authorList>
            <person name="Sikorski J."/>
            <person name="Lapidus A."/>
            <person name="Copeland A."/>
            <person name="Misra M."/>
            <person name="Glavina Del Rio T."/>
            <person name="Nolan M."/>
            <person name="Lucas S."/>
            <person name="Chen F."/>
            <person name="Tice H."/>
            <person name="Cheng J.F."/>
            <person name="Jando M."/>
            <person name="Schneider S."/>
            <person name="Bruce D."/>
            <person name="Goodwin L."/>
            <person name="Pitluck S."/>
            <person name="Liolios K."/>
            <person name="Mikhailova N."/>
            <person name="Pati A."/>
            <person name="Ivanova N."/>
            <person name="Mavromatis K."/>
            <person name="Chen A."/>
            <person name="Palaniappan K."/>
            <person name="Chertkov O."/>
            <person name="Land M."/>
            <person name="Hauser L."/>
            <person name="Chang Y.J."/>
            <person name="Jeffries C.D."/>
            <person name="Brettin T."/>
            <person name="Detter J.C."/>
            <person name="Han C."/>
            <person name="Rohde M."/>
            <person name="Goker M."/>
            <person name="Bristow J."/>
            <person name="Eisen J.A."/>
            <person name="Markowitz V."/>
            <person name="Hugenholtz P."/>
            <person name="Kyrpides N.C."/>
            <person name="Klenk H.P."/>
        </authorList>
    </citation>
    <scope>NUCLEOTIDE SEQUENCE [LARGE SCALE GENOMIC DNA]</scope>
    <source>
        <strain evidence="2">ATCC BAA-972 / CDC 1076 / CIP 108378 / DSM 44985 / JCM 13578</strain>
    </source>
</reference>